<dbReference type="OrthoDB" id="9768878at2"/>
<dbReference type="InterPro" id="IPR019468">
    <property type="entry name" value="AdenyloSucc_lyase_C"/>
</dbReference>
<organism evidence="5 6">
    <name type="scientific">Anaerosacchariphilus polymeriproducens</name>
    <dbReference type="NCBI Taxonomy" id="1812858"/>
    <lineage>
        <taxon>Bacteria</taxon>
        <taxon>Bacillati</taxon>
        <taxon>Bacillota</taxon>
        <taxon>Clostridia</taxon>
        <taxon>Lachnospirales</taxon>
        <taxon>Lachnospiraceae</taxon>
        <taxon>Anaerosacchariphilus</taxon>
    </lineage>
</organism>
<keyword evidence="1" id="KW-0028">Amino-acid biosynthesis</keyword>
<evidence type="ECO:0000313" key="6">
    <source>
        <dbReference type="Proteomes" id="UP000255036"/>
    </source>
</evidence>
<dbReference type="PRINTS" id="PR00149">
    <property type="entry name" value="FUMRATELYASE"/>
</dbReference>
<dbReference type="UniPathway" id="UPA00074">
    <property type="reaction ID" value="UER00132"/>
</dbReference>
<dbReference type="InterPro" id="IPR000362">
    <property type="entry name" value="Fumarate_lyase_fam"/>
</dbReference>
<keyword evidence="6" id="KW-1185">Reference proteome</keyword>
<dbReference type="GO" id="GO:0006189">
    <property type="term" value="P:'de novo' IMP biosynthetic process"/>
    <property type="evidence" value="ECO:0007669"/>
    <property type="project" value="UniProtKB-UniPathway"/>
</dbReference>
<sequence length="446" mass="51135">MPISFLDYEIQEDVYSTPEMKKLFDEKARFQRWLNIEAALAVTQSEFGIIPVEAAEEIHKKCKLQFIDMESLKDEYKVNRNSIVPLLKELKKVCDNKYGQYVHYGATTQDIVDTGQILEVKEILEVVSRDLNEIERILVDLAKKHSNTPMIGRSHGQYGIPITFGLKVSIWISEIRRHIKRFDSLKERVLVGQLSGAVGTRAALGDKANNISQETLKKLGLDFDMVPWHTSRDNMAELGSCIAILAGSIAKIANEIFFLGRSDVMEVREGKKAKISMGSSTMPHKQNPVLCERIVVLFKHIKALSSITVESTIHENERDPRSLWAEWLAFPQMFVYVGTMLSYILDVLNNLEVNEEKMKENLYKIKELVTSEYILFKLGKHIGKMNAQEKLHEIVEKAEKTKKSFRETLLADDVSKYLTEEDRYIMSHPENYIGETEEIVQAVINY</sequence>
<protein>
    <submittedName>
        <fullName evidence="5">Adenylosuccinate lyase</fullName>
        <ecNumber evidence="5">4.3.2.2</ecNumber>
    </submittedName>
</protein>
<evidence type="ECO:0000256" key="2">
    <source>
        <dbReference type="ARBA" id="ARBA00023239"/>
    </source>
</evidence>
<dbReference type="PROSITE" id="PS00163">
    <property type="entry name" value="FUMARATE_LYASES"/>
    <property type="match status" value="1"/>
</dbReference>
<dbReference type="InterPro" id="IPR004769">
    <property type="entry name" value="Pur_lyase"/>
</dbReference>
<evidence type="ECO:0000313" key="5">
    <source>
        <dbReference type="EMBL" id="RDU24402.1"/>
    </source>
</evidence>
<reference evidence="5 6" key="1">
    <citation type="submission" date="2018-07" db="EMBL/GenBank/DDBJ databases">
        <title>Anaerosacharophilus polymeroproducens gen. nov. sp. nov., an anaerobic bacterium isolated from salt field.</title>
        <authorList>
            <person name="Kim W."/>
            <person name="Yang S.-H."/>
            <person name="Oh J."/>
            <person name="Lee J.-H."/>
            <person name="Kwon K.K."/>
        </authorList>
    </citation>
    <scope>NUCLEOTIDE SEQUENCE [LARGE SCALE GENOMIC DNA]</scope>
    <source>
        <strain evidence="5 6">MCWD5</strain>
    </source>
</reference>
<dbReference type="GO" id="GO:0005829">
    <property type="term" value="C:cytosol"/>
    <property type="evidence" value="ECO:0007669"/>
    <property type="project" value="TreeGrafter"/>
</dbReference>
<dbReference type="CDD" id="cd01597">
    <property type="entry name" value="pCLME"/>
    <property type="match status" value="1"/>
</dbReference>
<dbReference type="AlphaFoldDB" id="A0A371AY22"/>
<dbReference type="Gene3D" id="1.20.200.10">
    <property type="entry name" value="Fumarase/aspartase (Central domain)"/>
    <property type="match status" value="1"/>
</dbReference>
<dbReference type="GO" id="GO:0004018">
    <property type="term" value="F:N6-(1,2-dicarboxyethyl)AMP AMP-lyase (fumarate-forming) activity"/>
    <property type="evidence" value="ECO:0007669"/>
    <property type="project" value="InterPro"/>
</dbReference>
<dbReference type="Gene3D" id="1.10.40.30">
    <property type="entry name" value="Fumarase/aspartase (C-terminal domain)"/>
    <property type="match status" value="1"/>
</dbReference>
<dbReference type="PANTHER" id="PTHR43172">
    <property type="entry name" value="ADENYLOSUCCINATE LYASE"/>
    <property type="match status" value="1"/>
</dbReference>
<dbReference type="GO" id="GO:0008652">
    <property type="term" value="P:amino acid biosynthetic process"/>
    <property type="evidence" value="ECO:0007669"/>
    <property type="project" value="UniProtKB-KW"/>
</dbReference>
<dbReference type="Pfam" id="PF10397">
    <property type="entry name" value="ADSL_C"/>
    <property type="match status" value="1"/>
</dbReference>
<gene>
    <name evidence="5" type="primary">purB</name>
    <name evidence="5" type="ORF">DWV06_05365</name>
</gene>
<evidence type="ECO:0000259" key="4">
    <source>
        <dbReference type="SMART" id="SM00998"/>
    </source>
</evidence>
<dbReference type="SUPFAM" id="SSF48557">
    <property type="entry name" value="L-aspartase-like"/>
    <property type="match status" value="1"/>
</dbReference>
<dbReference type="EMBL" id="QRCT01000013">
    <property type="protein sequence ID" value="RDU24402.1"/>
    <property type="molecule type" value="Genomic_DNA"/>
</dbReference>
<accession>A0A371AY22</accession>
<dbReference type="GO" id="GO:0044208">
    <property type="term" value="P:'de novo' AMP biosynthetic process"/>
    <property type="evidence" value="ECO:0007669"/>
    <property type="project" value="UniProtKB-UniPathway"/>
</dbReference>
<feature type="coiled-coil region" evidence="3">
    <location>
        <begin position="348"/>
        <end position="404"/>
    </location>
</feature>
<dbReference type="PANTHER" id="PTHR43172:SF1">
    <property type="entry name" value="ADENYLOSUCCINATE LYASE"/>
    <property type="match status" value="1"/>
</dbReference>
<evidence type="ECO:0000256" key="1">
    <source>
        <dbReference type="ARBA" id="ARBA00022605"/>
    </source>
</evidence>
<dbReference type="EC" id="4.3.2.2" evidence="5"/>
<dbReference type="InterPro" id="IPR020557">
    <property type="entry name" value="Fumarate_lyase_CS"/>
</dbReference>
<dbReference type="InterPro" id="IPR022761">
    <property type="entry name" value="Fumarate_lyase_N"/>
</dbReference>
<dbReference type="NCBIfam" id="TIGR00928">
    <property type="entry name" value="purB"/>
    <property type="match status" value="1"/>
</dbReference>
<name>A0A371AY22_9FIRM</name>
<dbReference type="RefSeq" id="WP_115481146.1">
    <property type="nucleotide sequence ID" value="NZ_QRCT01000013.1"/>
</dbReference>
<dbReference type="Pfam" id="PF00206">
    <property type="entry name" value="Lyase_1"/>
    <property type="match status" value="1"/>
</dbReference>
<proteinExistence type="predicted"/>
<dbReference type="InterPro" id="IPR008948">
    <property type="entry name" value="L-Aspartase-like"/>
</dbReference>
<dbReference type="SMART" id="SM00998">
    <property type="entry name" value="ADSL_C"/>
    <property type="match status" value="1"/>
</dbReference>
<dbReference type="GO" id="GO:0070626">
    <property type="term" value="F:(S)-2-(5-amino-1-(5-phospho-D-ribosyl)imidazole-4-carboxamido) succinate lyase (fumarate-forming) activity"/>
    <property type="evidence" value="ECO:0007669"/>
    <property type="project" value="TreeGrafter"/>
</dbReference>
<feature type="domain" description="Adenylosuccinate lyase C-terminal" evidence="4">
    <location>
        <begin position="366"/>
        <end position="444"/>
    </location>
</feature>
<dbReference type="UniPathway" id="UPA00075">
    <property type="reaction ID" value="UER00336"/>
</dbReference>
<evidence type="ECO:0000256" key="3">
    <source>
        <dbReference type="SAM" id="Coils"/>
    </source>
</evidence>
<comment type="caution">
    <text evidence="5">The sequence shown here is derived from an EMBL/GenBank/DDBJ whole genome shotgun (WGS) entry which is preliminary data.</text>
</comment>
<keyword evidence="3" id="KW-0175">Coiled coil</keyword>
<keyword evidence="2 5" id="KW-0456">Lyase</keyword>
<dbReference type="Proteomes" id="UP000255036">
    <property type="component" value="Unassembled WGS sequence"/>
</dbReference>